<dbReference type="EMBL" id="MDYQ01000077">
    <property type="protein sequence ID" value="PRP83722.1"/>
    <property type="molecule type" value="Genomic_DNA"/>
</dbReference>
<evidence type="ECO:0000256" key="1">
    <source>
        <dbReference type="ARBA" id="ARBA00022574"/>
    </source>
</evidence>
<evidence type="ECO:0000313" key="8">
    <source>
        <dbReference type="Proteomes" id="UP000241769"/>
    </source>
</evidence>
<evidence type="ECO:0000256" key="3">
    <source>
        <dbReference type="PROSITE-ProRule" id="PRU00221"/>
    </source>
</evidence>
<gene>
    <name evidence="7" type="ORF">PROFUN_09054</name>
</gene>
<dbReference type="Proteomes" id="UP000241769">
    <property type="component" value="Unassembled WGS sequence"/>
</dbReference>
<dbReference type="AlphaFoldDB" id="A0A2P6NIG0"/>
<dbReference type="Gene3D" id="2.130.10.10">
    <property type="entry name" value="YVTN repeat-like/Quinoprotein amine dehydrogenase"/>
    <property type="match status" value="2"/>
</dbReference>
<dbReference type="GO" id="GO:0010992">
    <property type="term" value="P:ubiquitin recycling"/>
    <property type="evidence" value="ECO:0007669"/>
    <property type="project" value="TreeGrafter"/>
</dbReference>
<keyword evidence="8" id="KW-1185">Reference proteome</keyword>
<dbReference type="STRING" id="1890364.A0A2P6NIG0"/>
<evidence type="ECO:0000256" key="4">
    <source>
        <dbReference type="SAM" id="Coils"/>
    </source>
</evidence>
<evidence type="ECO:0000256" key="2">
    <source>
        <dbReference type="ARBA" id="ARBA00022737"/>
    </source>
</evidence>
<dbReference type="InParanoid" id="A0A2P6NIG0"/>
<dbReference type="GO" id="GO:0005634">
    <property type="term" value="C:nucleus"/>
    <property type="evidence" value="ECO:0007669"/>
    <property type="project" value="TreeGrafter"/>
</dbReference>
<dbReference type="PROSITE" id="PS50294">
    <property type="entry name" value="WD_REPEATS_REGION"/>
    <property type="match status" value="5"/>
</dbReference>
<dbReference type="InterPro" id="IPR019775">
    <property type="entry name" value="WD40_repeat_CS"/>
</dbReference>
<dbReference type="Pfam" id="PF02214">
    <property type="entry name" value="BTB_2"/>
    <property type="match status" value="1"/>
</dbReference>
<dbReference type="PANTHER" id="PTHR19849:SF1">
    <property type="entry name" value="F-BOX_WD REPEAT-CONTAINING PROTEIN 7"/>
    <property type="match status" value="1"/>
</dbReference>
<dbReference type="PROSITE" id="PS00678">
    <property type="entry name" value="WD_REPEATS_1"/>
    <property type="match status" value="1"/>
</dbReference>
<dbReference type="GO" id="GO:0043161">
    <property type="term" value="P:proteasome-mediated ubiquitin-dependent protein catabolic process"/>
    <property type="evidence" value="ECO:0007669"/>
    <property type="project" value="TreeGrafter"/>
</dbReference>
<dbReference type="InterPro" id="IPR011333">
    <property type="entry name" value="SKP1/BTB/POZ_sf"/>
</dbReference>
<dbReference type="InterPro" id="IPR001680">
    <property type="entry name" value="WD40_rpt"/>
</dbReference>
<dbReference type="GO" id="GO:0005737">
    <property type="term" value="C:cytoplasm"/>
    <property type="evidence" value="ECO:0007669"/>
    <property type="project" value="TreeGrafter"/>
</dbReference>
<dbReference type="SMART" id="SM00320">
    <property type="entry name" value="WD40"/>
    <property type="match status" value="7"/>
</dbReference>
<feature type="coiled-coil region" evidence="4">
    <location>
        <begin position="31"/>
        <end position="86"/>
    </location>
</feature>
<evidence type="ECO:0000313" key="7">
    <source>
        <dbReference type="EMBL" id="PRP83722.1"/>
    </source>
</evidence>
<dbReference type="CDD" id="cd00200">
    <property type="entry name" value="WD40"/>
    <property type="match status" value="1"/>
</dbReference>
<dbReference type="Pfam" id="PF00400">
    <property type="entry name" value="WD40"/>
    <property type="match status" value="6"/>
</dbReference>
<dbReference type="OrthoDB" id="190105at2759"/>
<accession>A0A2P6NIG0</accession>
<dbReference type="SUPFAM" id="SSF54695">
    <property type="entry name" value="POZ domain"/>
    <property type="match status" value="1"/>
</dbReference>
<name>A0A2P6NIG0_9EUKA</name>
<keyword evidence="2" id="KW-0677">Repeat</keyword>
<dbReference type="CDD" id="cd18316">
    <property type="entry name" value="BTB_POZ_KCTD-like"/>
    <property type="match status" value="1"/>
</dbReference>
<dbReference type="PRINTS" id="PR00320">
    <property type="entry name" value="GPROTEINBRPT"/>
</dbReference>
<dbReference type="GO" id="GO:0043130">
    <property type="term" value="F:ubiquitin binding"/>
    <property type="evidence" value="ECO:0007669"/>
    <property type="project" value="TreeGrafter"/>
</dbReference>
<feature type="repeat" description="WD" evidence="3">
    <location>
        <begin position="424"/>
        <end position="457"/>
    </location>
</feature>
<feature type="repeat" description="WD" evidence="3">
    <location>
        <begin position="344"/>
        <end position="378"/>
    </location>
</feature>
<dbReference type="GO" id="GO:0051260">
    <property type="term" value="P:protein homooligomerization"/>
    <property type="evidence" value="ECO:0007669"/>
    <property type="project" value="InterPro"/>
</dbReference>
<dbReference type="PROSITE" id="PS50082">
    <property type="entry name" value="WD_REPEATS_2"/>
    <property type="match status" value="5"/>
</dbReference>
<feature type="region of interest" description="Disordered" evidence="5">
    <location>
        <begin position="92"/>
        <end position="151"/>
    </location>
</feature>
<comment type="caution">
    <text evidence="7">The sequence shown here is derived from an EMBL/GenBank/DDBJ whole genome shotgun (WGS) entry which is preliminary data.</text>
</comment>
<feature type="domain" description="Potassium channel tetramerisation-type BTB" evidence="6">
    <location>
        <begin position="162"/>
        <end position="222"/>
    </location>
</feature>
<keyword evidence="1 3" id="KW-0853">WD repeat</keyword>
<feature type="repeat" description="WD" evidence="3">
    <location>
        <begin position="384"/>
        <end position="417"/>
    </location>
</feature>
<dbReference type="InterPro" id="IPR036322">
    <property type="entry name" value="WD40_repeat_dom_sf"/>
</dbReference>
<dbReference type="SUPFAM" id="SSF50978">
    <property type="entry name" value="WD40 repeat-like"/>
    <property type="match status" value="1"/>
</dbReference>
<evidence type="ECO:0000256" key="5">
    <source>
        <dbReference type="SAM" id="MobiDB-lite"/>
    </source>
</evidence>
<proteinExistence type="predicted"/>
<sequence>MCCYRSSDLRFCKFGSFYNRIITDPINQRKLNKMNSVAERAYEHLKDLREESARYEKECLAELQLLEEKMQLVEELQRQKREKLDAFPSHIVLNVGGGDKQHSQEEEDRSDRDCLDDGRKFDHEMSRDGRSDDGTEEGDEEERKDAGEKEAEEYIEELRDTVKLDVRGKRYVTTKKTLQRGGEGSMLSVLASGRWTAETAEGYKIDRDSRCFAMVLEYLRTGRREIGKRVAYFGIDMSAVKRRCQWSRRTWTQDARCTSTFTDQTLYKSTVYSVTALSNGLIASGHWDNIVKIWTLDGTCTATLSGHKAPVWSVAGLSNGQVASGSQDKTMKIWTLDGTCTATFSGHTSTVSSVTELSDGHVATGSWDKTVKIWTLDSTCTATLSGHKDAVCSVKGLSNGQIASGSRDNTVRIWSIDGTCTATLSGHTAPVWSVTELSNGHIATGSKDGTVKIWTLDGTPISTFSGHSNFVCSVIELSNSQIASGSEDGTVKIWNLDGTCTTTLYDHNGCVWSVTELTNGCIASGSKDAQLQSLREVLAGNDKNDTTEEESVLLKRV</sequence>
<keyword evidence="4" id="KW-0175">Coiled coil</keyword>
<evidence type="ECO:0000259" key="6">
    <source>
        <dbReference type="Pfam" id="PF02214"/>
    </source>
</evidence>
<feature type="compositionally biased region" description="Basic and acidic residues" evidence="5">
    <location>
        <begin position="99"/>
        <end position="133"/>
    </location>
</feature>
<reference evidence="7 8" key="1">
    <citation type="journal article" date="2018" name="Genome Biol. Evol.">
        <title>Multiple Roots of Fruiting Body Formation in Amoebozoa.</title>
        <authorList>
            <person name="Hillmann F."/>
            <person name="Forbes G."/>
            <person name="Novohradska S."/>
            <person name="Ferling I."/>
            <person name="Riege K."/>
            <person name="Groth M."/>
            <person name="Westermann M."/>
            <person name="Marz M."/>
            <person name="Spaller T."/>
            <person name="Winckler T."/>
            <person name="Schaap P."/>
            <person name="Glockner G."/>
        </authorList>
    </citation>
    <scope>NUCLEOTIDE SEQUENCE [LARGE SCALE GENOMIC DNA]</scope>
    <source>
        <strain evidence="7 8">Jena</strain>
    </source>
</reference>
<dbReference type="InterPro" id="IPR015943">
    <property type="entry name" value="WD40/YVTN_repeat-like_dom_sf"/>
</dbReference>
<dbReference type="InterPro" id="IPR003131">
    <property type="entry name" value="T1-type_BTB"/>
</dbReference>
<dbReference type="PANTHER" id="PTHR19849">
    <property type="entry name" value="PHOSPHOLIPASE A-2-ACTIVATING PROTEIN"/>
    <property type="match status" value="1"/>
</dbReference>
<feature type="repeat" description="WD" evidence="3">
    <location>
        <begin position="304"/>
        <end position="337"/>
    </location>
</feature>
<organism evidence="7 8">
    <name type="scientific">Planoprotostelium fungivorum</name>
    <dbReference type="NCBI Taxonomy" id="1890364"/>
    <lineage>
        <taxon>Eukaryota</taxon>
        <taxon>Amoebozoa</taxon>
        <taxon>Evosea</taxon>
        <taxon>Variosea</taxon>
        <taxon>Cavosteliida</taxon>
        <taxon>Cavosteliaceae</taxon>
        <taxon>Planoprotostelium</taxon>
    </lineage>
</organism>
<feature type="repeat" description="WD" evidence="3">
    <location>
        <begin position="464"/>
        <end position="497"/>
    </location>
</feature>
<protein>
    <recommendedName>
        <fullName evidence="6">Potassium channel tetramerisation-type BTB domain-containing protein</fullName>
    </recommendedName>
</protein>
<dbReference type="InterPro" id="IPR020472">
    <property type="entry name" value="WD40_PAC1"/>
</dbReference>
<dbReference type="Gene3D" id="3.30.710.10">
    <property type="entry name" value="Potassium Channel Kv1.1, Chain A"/>
    <property type="match status" value="1"/>
</dbReference>